<dbReference type="Proteomes" id="UP000199752">
    <property type="component" value="Chromosome 4"/>
</dbReference>
<dbReference type="InterPro" id="IPR036691">
    <property type="entry name" value="Endo/exonu/phosph_ase_sf"/>
</dbReference>
<dbReference type="SUPFAM" id="SSF56219">
    <property type="entry name" value="DNase I-like"/>
    <property type="match status" value="1"/>
</dbReference>
<accession>A0A0S4TEA9</accession>
<reference evidence="1" key="1">
    <citation type="submission" date="2015-08" db="EMBL/GenBank/DDBJ databases">
        <authorList>
            <person name="Babu N.S."/>
            <person name="Beckwith C.J."/>
            <person name="Beseler K.G."/>
            <person name="Brison A."/>
            <person name="Carone J.V."/>
            <person name="Caskin T.P."/>
            <person name="Diamond M."/>
            <person name="Durham M.E."/>
            <person name="Foxe J.M."/>
            <person name="Go M."/>
            <person name="Henderson B.A."/>
            <person name="Jones I.B."/>
            <person name="McGettigan J.A."/>
            <person name="Micheletti S.J."/>
            <person name="Nasrallah M.E."/>
            <person name="Ortiz D."/>
            <person name="Piller C.R."/>
            <person name="Privatt S.R."/>
            <person name="Schneider S.L."/>
            <person name="Sharp S."/>
            <person name="Smith T.C."/>
            <person name="Stanton J.D."/>
            <person name="Ullery H.E."/>
            <person name="Wilson R.J."/>
            <person name="Serrano M.G."/>
            <person name="Buck G."/>
            <person name="Lee V."/>
            <person name="Wang Y."/>
            <person name="Carvalho R."/>
            <person name="Voegtly L."/>
            <person name="Shi R."/>
            <person name="Duckworth R."/>
            <person name="Johnson A."/>
            <person name="Loviza R."/>
            <person name="Walstead R."/>
            <person name="Shah Z."/>
            <person name="Kiflezghi M."/>
            <person name="Wade K."/>
            <person name="Ball S.L."/>
            <person name="Bradley K.W."/>
            <person name="Asai D.J."/>
            <person name="Bowman C.A."/>
            <person name="Russell D.A."/>
            <person name="Pope W.H."/>
            <person name="Jacobs-Sera D."/>
            <person name="Hendrix R.W."/>
            <person name="Hatfull G.F."/>
        </authorList>
    </citation>
    <scope>NUCLEOTIDE SEQUENCE [LARGE SCALE GENOMIC DNA]</scope>
</reference>
<name>A0A0S4TEA9_CRYHO</name>
<dbReference type="GO" id="GO:0000175">
    <property type="term" value="F:3'-5'-RNA exonuclease activity"/>
    <property type="evidence" value="ECO:0007669"/>
    <property type="project" value="TreeGrafter"/>
</dbReference>
<dbReference type="InterPro" id="IPR050410">
    <property type="entry name" value="CCR4/nocturin_mRNA_transcr"/>
</dbReference>
<protein>
    <submittedName>
        <fullName evidence="1">Uncharacterized protein</fullName>
    </submittedName>
</protein>
<dbReference type="VEuPathDB" id="CryptoDB:ChTU502y2012_295g0145"/>
<dbReference type="VEuPathDB" id="CryptoDB:Chro.40208"/>
<gene>
    <name evidence="1" type="ORF">CHUDEA4_1850</name>
</gene>
<evidence type="ECO:0000313" key="1">
    <source>
        <dbReference type="EMBL" id="CUV05565.1"/>
    </source>
</evidence>
<dbReference type="PANTHER" id="PTHR12121:SF37">
    <property type="entry name" value="2',5'-PHOSPHODIESTERASE 12"/>
    <property type="match status" value="1"/>
</dbReference>
<proteinExistence type="predicted"/>
<dbReference type="VEuPathDB" id="CryptoDB:CHUDEA4_1850"/>
<dbReference type="PANTHER" id="PTHR12121">
    <property type="entry name" value="CARBON CATABOLITE REPRESSOR PROTEIN 4"/>
    <property type="match status" value="1"/>
</dbReference>
<dbReference type="Gene3D" id="3.60.10.10">
    <property type="entry name" value="Endonuclease/exonuclease/phosphatase"/>
    <property type="match status" value="1"/>
</dbReference>
<organism evidence="1">
    <name type="scientific">Cryptosporidium hominis</name>
    <dbReference type="NCBI Taxonomy" id="237895"/>
    <lineage>
        <taxon>Eukaryota</taxon>
        <taxon>Sar</taxon>
        <taxon>Alveolata</taxon>
        <taxon>Apicomplexa</taxon>
        <taxon>Conoidasida</taxon>
        <taxon>Coccidia</taxon>
        <taxon>Eucoccidiorida</taxon>
        <taxon>Eimeriorina</taxon>
        <taxon>Cryptosporidiidae</taxon>
        <taxon>Cryptosporidium</taxon>
    </lineage>
</organism>
<dbReference type="VEuPathDB" id="CryptoDB:GY17_00001646"/>
<dbReference type="GO" id="GO:0005739">
    <property type="term" value="C:mitochondrion"/>
    <property type="evidence" value="ECO:0007669"/>
    <property type="project" value="TreeGrafter"/>
</dbReference>
<dbReference type="EMBL" id="LN877950">
    <property type="protein sequence ID" value="CUV05565.1"/>
    <property type="molecule type" value="Genomic_DNA"/>
</dbReference>
<sequence>MKIKLNDTNNGIIIFTKCDSEDLIITKCVIQLNEEFEHFFSQITKDKVKNDTCFNKISITMNRNPSEDVSIFTKRLSLNLKKHIGNFIKLRFSQSLKVEISVKIQDNNFNDIGNVKLEDIINSQNLYVAKVSVVANNEKCQHFYYLIKKNVPLIESVNIKNEIIWGFPIVPNITFIKGESNNFSYKWYLQYNINEAKTKHDILPSLPENVIEIDQNYICDLKAEFINREEMSKILENIENYSIIFRIMLNSEISSLFDTIYRFNHINKPLEASWREERIHRFKGDLKLSPELNVNRLKIVTFNILSEICAQTDKALNEMYTSCPKYALHSNYRRSLLARELIDLNADIIGLQEVQSCLYESFIHILMEFKGYSGVFNSDYASVTTFYKKELFNLLESDTILFKKMLINDYPEIVKEIKVKWPNFIEYLLDKILTVFQIVVLEHKITDVIYVFANTHFYYHPFGGHVRILQAKLLMDLIEKYLKRLRLSFPSKEVFTFLFGDFNTLAISDARTLFTEGIINSNSSEWIHSTLLNYNKKERSDSNDEQCENVNGHLNEDELKNLELHSLGFDLQTNNRCIDLLDIHLDKKYNNIQIRHKEKERIENADSKGFSSSLYYPFTNKVNRFSGQLDYIYLVEEEAFSNKFNIFLNNFLPYIDEATLSPINTLPSPQYPSDHISIGIDISITKNES</sequence>
<dbReference type="GO" id="GO:0000288">
    <property type="term" value="P:nuclear-transcribed mRNA catabolic process, deadenylation-dependent decay"/>
    <property type="evidence" value="ECO:0007669"/>
    <property type="project" value="TreeGrafter"/>
</dbReference>
<dbReference type="AlphaFoldDB" id="A0A0S4TEA9"/>